<sequence length="143" mass="15164">MTTFLKCASGFLAAGLLSACSSAADLTDTITAGGDVPQNRAASSDIIPPPMQPPPQKNEFEIVGDYAGKMLVMRVNGREIYSGQRPLEPAGVRWQLRHDIQSYPADLSISIEGCAGIAALTVPEAEEGPLLIFRGCDVEMIAD</sequence>
<evidence type="ECO:0000256" key="1">
    <source>
        <dbReference type="SAM" id="MobiDB-lite"/>
    </source>
</evidence>
<feature type="chain" id="PRO_5035181314" evidence="2">
    <location>
        <begin position="24"/>
        <end position="143"/>
    </location>
</feature>
<comment type="caution">
    <text evidence="3">The sequence shown here is derived from an EMBL/GenBank/DDBJ whole genome shotgun (WGS) entry which is preliminary data.</text>
</comment>
<reference evidence="3" key="3">
    <citation type="submission" date="2020-09" db="EMBL/GenBank/DDBJ databases">
        <authorList>
            <person name="Sun Q."/>
            <person name="Zhou Y."/>
        </authorList>
    </citation>
    <scope>NUCLEOTIDE SEQUENCE</scope>
    <source>
        <strain evidence="3">CGMCC 1.14984</strain>
    </source>
</reference>
<feature type="signal peptide" evidence="2">
    <location>
        <begin position="1"/>
        <end position="23"/>
    </location>
</feature>
<dbReference type="EMBL" id="BMGZ01000001">
    <property type="protein sequence ID" value="GGH94365.1"/>
    <property type="molecule type" value="Genomic_DNA"/>
</dbReference>
<reference evidence="3" key="1">
    <citation type="journal article" date="2014" name="Int. J. Syst. Evol. Microbiol.">
        <title>Complete genome sequence of Corynebacterium casei LMG S-19264T (=DSM 44701T), isolated from a smear-ripened cheese.</title>
        <authorList>
            <consortium name="US DOE Joint Genome Institute (JGI-PGF)"/>
            <person name="Walter F."/>
            <person name="Albersmeier A."/>
            <person name="Kalinowski J."/>
            <person name="Ruckert C."/>
        </authorList>
    </citation>
    <scope>NUCLEOTIDE SEQUENCE</scope>
    <source>
        <strain evidence="3">CGMCC 1.14984</strain>
    </source>
</reference>
<keyword evidence="6" id="KW-1185">Reference proteome</keyword>
<organism evidence="3 5">
    <name type="scientific">Aquisalinus luteolus</name>
    <dbReference type="NCBI Taxonomy" id="1566827"/>
    <lineage>
        <taxon>Bacteria</taxon>
        <taxon>Pseudomonadati</taxon>
        <taxon>Pseudomonadota</taxon>
        <taxon>Alphaproteobacteria</taxon>
        <taxon>Parvularculales</taxon>
        <taxon>Parvularculaceae</taxon>
        <taxon>Aquisalinus</taxon>
    </lineage>
</organism>
<proteinExistence type="predicted"/>
<dbReference type="AlphaFoldDB" id="A0A8J3A0U6"/>
<evidence type="ECO:0000313" key="6">
    <source>
        <dbReference type="Proteomes" id="UP000818603"/>
    </source>
</evidence>
<evidence type="ECO:0000313" key="5">
    <source>
        <dbReference type="Proteomes" id="UP000621856"/>
    </source>
</evidence>
<dbReference type="RefSeq" id="WP_155137793.1">
    <property type="nucleotide sequence ID" value="NZ_BMGZ01000001.1"/>
</dbReference>
<protein>
    <submittedName>
        <fullName evidence="3">Uncharacterized protein</fullName>
    </submittedName>
</protein>
<dbReference type="PROSITE" id="PS51257">
    <property type="entry name" value="PROKAR_LIPOPROTEIN"/>
    <property type="match status" value="1"/>
</dbReference>
<dbReference type="EMBL" id="VCJR02000001">
    <property type="protein sequence ID" value="NHK27098.1"/>
    <property type="molecule type" value="Genomic_DNA"/>
</dbReference>
<dbReference type="Proteomes" id="UP000621856">
    <property type="component" value="Unassembled WGS sequence"/>
</dbReference>
<keyword evidence="2" id="KW-0732">Signal</keyword>
<evidence type="ECO:0000313" key="4">
    <source>
        <dbReference type="EMBL" id="NHK27098.1"/>
    </source>
</evidence>
<gene>
    <name evidence="4" type="ORF">FF098_004160</name>
    <name evidence="3" type="ORF">GCM10011355_08380</name>
</gene>
<evidence type="ECO:0000313" key="3">
    <source>
        <dbReference type="EMBL" id="GGH94365.1"/>
    </source>
</evidence>
<reference evidence="4 6" key="2">
    <citation type="submission" date="2020-02" db="EMBL/GenBank/DDBJ databases">
        <title>Genome sequence of Parvularcula flava strain NH6-79.</title>
        <authorList>
            <person name="Abdul Karim M.H."/>
            <person name="Lam M.Q."/>
            <person name="Chen S.J."/>
            <person name="Yahya A."/>
            <person name="Shahir S."/>
            <person name="Shamsir M.S."/>
            <person name="Chong C.S."/>
        </authorList>
    </citation>
    <scope>NUCLEOTIDE SEQUENCE [LARGE SCALE GENOMIC DNA]</scope>
    <source>
        <strain evidence="4 6">NH6-79</strain>
    </source>
</reference>
<name>A0A8J3A0U6_9PROT</name>
<evidence type="ECO:0000256" key="2">
    <source>
        <dbReference type="SAM" id="SignalP"/>
    </source>
</evidence>
<accession>A0A8J3A0U6</accession>
<dbReference type="Proteomes" id="UP000818603">
    <property type="component" value="Unassembled WGS sequence"/>
</dbReference>
<feature type="region of interest" description="Disordered" evidence="1">
    <location>
        <begin position="34"/>
        <end position="55"/>
    </location>
</feature>